<feature type="transmembrane region" description="Helical" evidence="4">
    <location>
        <begin position="226"/>
        <end position="247"/>
    </location>
</feature>
<gene>
    <name evidence="6" type="ORF">SMD27_17915</name>
</gene>
<dbReference type="PANTHER" id="PTHR42910:SF1">
    <property type="entry name" value="MAJOR FACILITATOR SUPERFAMILY (MFS) PROFILE DOMAIN-CONTAINING PROTEIN"/>
    <property type="match status" value="1"/>
</dbReference>
<comment type="caution">
    <text evidence="6">The sequence shown here is derived from an EMBL/GenBank/DDBJ whole genome shotgun (WGS) entry which is preliminary data.</text>
</comment>
<dbReference type="Gene3D" id="1.20.1250.20">
    <property type="entry name" value="MFS general substrate transporter like domains"/>
    <property type="match status" value="1"/>
</dbReference>
<reference evidence="6 7" key="1">
    <citation type="journal article" date="2016" name="Antonie Van Leeuwenhoek">
        <title>Dongia soli sp. nov., isolated from soil from Dokdo, Korea.</title>
        <authorList>
            <person name="Kim D.U."/>
            <person name="Lee H."/>
            <person name="Kim H."/>
            <person name="Kim S.G."/>
            <person name="Ka J.O."/>
        </authorList>
    </citation>
    <scope>NUCLEOTIDE SEQUENCE [LARGE SCALE GENOMIC DNA]</scope>
    <source>
        <strain evidence="6 7">D78</strain>
    </source>
</reference>
<dbReference type="RefSeq" id="WP_320509796.1">
    <property type="nucleotide sequence ID" value="NZ_JAXCLW010000005.1"/>
</dbReference>
<keyword evidence="3 4" id="KW-0472">Membrane</keyword>
<feature type="transmembrane region" description="Helical" evidence="4">
    <location>
        <begin position="253"/>
        <end position="275"/>
    </location>
</feature>
<feature type="domain" description="Major facilitator superfamily (MFS) profile" evidence="5">
    <location>
        <begin position="19"/>
        <end position="401"/>
    </location>
</feature>
<feature type="transmembrane region" description="Helical" evidence="4">
    <location>
        <begin position="349"/>
        <end position="370"/>
    </location>
</feature>
<feature type="transmembrane region" description="Helical" evidence="4">
    <location>
        <begin position="111"/>
        <end position="132"/>
    </location>
</feature>
<evidence type="ECO:0000256" key="3">
    <source>
        <dbReference type="ARBA" id="ARBA00023136"/>
    </source>
</evidence>
<proteinExistence type="predicted"/>
<evidence type="ECO:0000259" key="5">
    <source>
        <dbReference type="PROSITE" id="PS50850"/>
    </source>
</evidence>
<evidence type="ECO:0000256" key="2">
    <source>
        <dbReference type="ARBA" id="ARBA00022989"/>
    </source>
</evidence>
<keyword evidence="2 4" id="KW-1133">Transmembrane helix</keyword>
<sequence length="407" mass="42444">MQQQNVAAEQDVPQQGPSAALVAVIAFATGALVANLYYAQPLIAFIGPEIGISPDLAGSITSVTQIGYGVGLFFLVSLADLVENRNLVLVTVGLTLLGLIGAATATSVVPFFIASFVIGLCSTGVQVMLPFVAHLVPEARRGRVVGNVMAGLLTGIMLARPLALTIAASFGWRAVFWASAAMMVVIGLALLRMMPKHKPSAGMHYGQILASMVGLFKAMPQLRWRAAYQGLMFTAFNMFWTAAPLMLADRFGLGQHGIALFALAGAGGALAAPIAGRLADRGLIAQATAGAMIVLGASFLGTIWTVVAAAMVLLVILTVLLDAAVQVNQVVSQRIIYAVPSKTRGRVNALYMTLLFAGGALGSVLGTITYESGGWETTAETGGVISLLMLILFSAEKLRARGRAKRG</sequence>
<feature type="transmembrane region" description="Helical" evidence="4">
    <location>
        <begin position="382"/>
        <end position="398"/>
    </location>
</feature>
<name>A0ABU5EED8_9PROT</name>
<organism evidence="6 7">
    <name type="scientific">Dongia soli</name>
    <dbReference type="NCBI Taxonomy" id="600628"/>
    <lineage>
        <taxon>Bacteria</taxon>
        <taxon>Pseudomonadati</taxon>
        <taxon>Pseudomonadota</taxon>
        <taxon>Alphaproteobacteria</taxon>
        <taxon>Rhodospirillales</taxon>
        <taxon>Dongiaceae</taxon>
        <taxon>Dongia</taxon>
    </lineage>
</organism>
<evidence type="ECO:0000256" key="4">
    <source>
        <dbReference type="SAM" id="Phobius"/>
    </source>
</evidence>
<dbReference type="InterPro" id="IPR011701">
    <property type="entry name" value="MFS"/>
</dbReference>
<feature type="transmembrane region" description="Helical" evidence="4">
    <location>
        <begin position="86"/>
        <end position="105"/>
    </location>
</feature>
<dbReference type="PROSITE" id="PS50850">
    <property type="entry name" value="MFS"/>
    <property type="match status" value="1"/>
</dbReference>
<feature type="transmembrane region" description="Helical" evidence="4">
    <location>
        <begin position="174"/>
        <end position="191"/>
    </location>
</feature>
<dbReference type="CDD" id="cd17324">
    <property type="entry name" value="MFS_NepI_like"/>
    <property type="match status" value="1"/>
</dbReference>
<protein>
    <submittedName>
        <fullName evidence="6">MFS transporter</fullName>
    </submittedName>
</protein>
<keyword evidence="7" id="KW-1185">Reference proteome</keyword>
<evidence type="ECO:0000313" key="7">
    <source>
        <dbReference type="Proteomes" id="UP001279642"/>
    </source>
</evidence>
<dbReference type="PANTHER" id="PTHR42910">
    <property type="entry name" value="TRANSPORTER SCO4007-RELATED"/>
    <property type="match status" value="1"/>
</dbReference>
<dbReference type="InterPro" id="IPR020846">
    <property type="entry name" value="MFS_dom"/>
</dbReference>
<accession>A0ABU5EED8</accession>
<dbReference type="Pfam" id="PF07690">
    <property type="entry name" value="MFS_1"/>
    <property type="match status" value="1"/>
</dbReference>
<dbReference type="InterPro" id="IPR036259">
    <property type="entry name" value="MFS_trans_sf"/>
</dbReference>
<feature type="transmembrane region" description="Helical" evidence="4">
    <location>
        <begin position="282"/>
        <end position="300"/>
    </location>
</feature>
<keyword evidence="1 4" id="KW-0812">Transmembrane</keyword>
<feature type="transmembrane region" description="Helical" evidence="4">
    <location>
        <begin position="144"/>
        <end position="168"/>
    </location>
</feature>
<dbReference type="SUPFAM" id="SSF103473">
    <property type="entry name" value="MFS general substrate transporter"/>
    <property type="match status" value="1"/>
</dbReference>
<evidence type="ECO:0000256" key="1">
    <source>
        <dbReference type="ARBA" id="ARBA00022692"/>
    </source>
</evidence>
<feature type="transmembrane region" description="Helical" evidence="4">
    <location>
        <begin position="59"/>
        <end position="79"/>
    </location>
</feature>
<dbReference type="EMBL" id="JAXCLW010000005">
    <property type="protein sequence ID" value="MDY0884725.1"/>
    <property type="molecule type" value="Genomic_DNA"/>
</dbReference>
<evidence type="ECO:0000313" key="6">
    <source>
        <dbReference type="EMBL" id="MDY0884725.1"/>
    </source>
</evidence>
<feature type="transmembrane region" description="Helical" evidence="4">
    <location>
        <begin position="20"/>
        <end position="39"/>
    </location>
</feature>
<dbReference type="Proteomes" id="UP001279642">
    <property type="component" value="Unassembled WGS sequence"/>
</dbReference>
<feature type="transmembrane region" description="Helical" evidence="4">
    <location>
        <begin position="306"/>
        <end position="328"/>
    </location>
</feature>